<accession>A0ABQ7U2K1</accession>
<proteinExistence type="predicted"/>
<feature type="region of interest" description="Disordered" evidence="1">
    <location>
        <begin position="1"/>
        <end position="55"/>
    </location>
</feature>
<feature type="compositionally biased region" description="Basic and acidic residues" evidence="1">
    <location>
        <begin position="46"/>
        <end position="55"/>
    </location>
</feature>
<name>A0ABQ7U2K1_SOLTU</name>
<evidence type="ECO:0000313" key="3">
    <source>
        <dbReference type="Proteomes" id="UP000826656"/>
    </source>
</evidence>
<comment type="caution">
    <text evidence="2">The sequence shown here is derived from an EMBL/GenBank/DDBJ whole genome shotgun (WGS) entry which is preliminary data.</text>
</comment>
<dbReference type="EMBL" id="JAIVGD010000026">
    <property type="protein sequence ID" value="KAH0740553.1"/>
    <property type="molecule type" value="Genomic_DNA"/>
</dbReference>
<feature type="compositionally biased region" description="Basic residues" evidence="1">
    <location>
        <begin position="19"/>
        <end position="29"/>
    </location>
</feature>
<gene>
    <name evidence="2" type="ORF">KY290_033596</name>
</gene>
<keyword evidence="3" id="KW-1185">Reference proteome</keyword>
<reference evidence="2 3" key="1">
    <citation type="journal article" date="2021" name="bioRxiv">
        <title>Chromosome-scale and haplotype-resolved genome assembly of a tetraploid potato cultivar.</title>
        <authorList>
            <person name="Sun H."/>
            <person name="Jiao W.-B."/>
            <person name="Krause K."/>
            <person name="Campoy J.A."/>
            <person name="Goel M."/>
            <person name="Folz-Donahue K."/>
            <person name="Kukat C."/>
            <person name="Huettel B."/>
            <person name="Schneeberger K."/>
        </authorList>
    </citation>
    <scope>NUCLEOTIDE SEQUENCE [LARGE SCALE GENOMIC DNA]</scope>
    <source>
        <strain evidence="2">SolTubOtavaFocal</strain>
        <tissue evidence="2">Leaves</tissue>
    </source>
</reference>
<dbReference type="Proteomes" id="UP000826656">
    <property type="component" value="Unassembled WGS sequence"/>
</dbReference>
<sequence>MSRGEMMNIEEERWWKQQTRTKPKQHKVPRTTIKNSSGSTKNARRPMTDTKEKEL</sequence>
<evidence type="ECO:0000313" key="2">
    <source>
        <dbReference type="EMBL" id="KAH0740553.1"/>
    </source>
</evidence>
<organism evidence="2 3">
    <name type="scientific">Solanum tuberosum</name>
    <name type="common">Potato</name>
    <dbReference type="NCBI Taxonomy" id="4113"/>
    <lineage>
        <taxon>Eukaryota</taxon>
        <taxon>Viridiplantae</taxon>
        <taxon>Streptophyta</taxon>
        <taxon>Embryophyta</taxon>
        <taxon>Tracheophyta</taxon>
        <taxon>Spermatophyta</taxon>
        <taxon>Magnoliopsida</taxon>
        <taxon>eudicotyledons</taxon>
        <taxon>Gunneridae</taxon>
        <taxon>Pentapetalae</taxon>
        <taxon>asterids</taxon>
        <taxon>lamiids</taxon>
        <taxon>Solanales</taxon>
        <taxon>Solanaceae</taxon>
        <taxon>Solanoideae</taxon>
        <taxon>Solaneae</taxon>
        <taxon>Solanum</taxon>
    </lineage>
</organism>
<evidence type="ECO:0000256" key="1">
    <source>
        <dbReference type="SAM" id="MobiDB-lite"/>
    </source>
</evidence>
<feature type="compositionally biased region" description="Polar residues" evidence="1">
    <location>
        <begin position="32"/>
        <end position="41"/>
    </location>
</feature>
<protein>
    <submittedName>
        <fullName evidence="2">Uncharacterized protein</fullName>
    </submittedName>
</protein>